<protein>
    <submittedName>
        <fullName evidence="2">Uncharacterized protein</fullName>
    </submittedName>
</protein>
<dbReference type="Proteomes" id="UP000028567">
    <property type="component" value="Segment"/>
</dbReference>
<proteinExistence type="predicted"/>
<evidence type="ECO:0000313" key="2">
    <source>
        <dbReference type="EMBL" id="AGR48685.1"/>
    </source>
</evidence>
<evidence type="ECO:0000313" key="3">
    <source>
        <dbReference type="Proteomes" id="UP000028567"/>
    </source>
</evidence>
<feature type="region of interest" description="Disordered" evidence="1">
    <location>
        <begin position="31"/>
        <end position="51"/>
    </location>
</feature>
<dbReference type="KEGG" id="vg:26643298"/>
<gene>
    <name evidence="2" type="ORF">MaMVDC_120</name>
</gene>
<evidence type="ECO:0000256" key="1">
    <source>
        <dbReference type="SAM" id="MobiDB-lite"/>
    </source>
</evidence>
<keyword evidence="3" id="KW-1185">Reference proteome</keyword>
<dbReference type="GeneID" id="26643298"/>
<accession>A0A075BUZ0</accession>
<name>A0A075BUZ0_9CAUD</name>
<reference evidence="2 3" key="1">
    <citation type="submission" date="2013-07" db="EMBL/GenBank/DDBJ databases">
        <title>Sequencing and analysis of the complete genome of Microcystis aeruginosa phage MaMV-DC.</title>
        <authorList>
            <person name="Ou T."/>
            <person name="Li S.H."/>
            <person name="Zhang Q.Y."/>
        </authorList>
    </citation>
    <scope>NUCLEOTIDE SEQUENCE [LARGE SCALE GENOMIC DNA]</scope>
</reference>
<dbReference type="RefSeq" id="YP_009217804.1">
    <property type="nucleotide sequence ID" value="NC_029002.1"/>
</dbReference>
<sequence>MGIYVAGTAPTTEGCARTDGDRQAIRGHRPIQANCNRGGEQGESSYSESYLPAYTDGQDTPQYVGAPRIVASQYITHILDEYFLYNSLNVFISTFIFGLGGSINYDRCGYSFYQEIRIGFIYCAIIWSSQRPFHLKIRGRLIENELSRREVSQMEQ</sequence>
<organism evidence="2 3">
    <name type="scientific">Microcystis phage MaMV-DC</name>
    <dbReference type="NCBI Taxonomy" id="1357715"/>
    <lineage>
        <taxon>Viruses</taxon>
        <taxon>Duplodnaviria</taxon>
        <taxon>Heunggongvirae</taxon>
        <taxon>Uroviricota</taxon>
        <taxon>Caudoviricetes</taxon>
        <taxon>Fukuivirus</taxon>
        <taxon>Fukuivirus MVDC</taxon>
    </lineage>
</organism>
<dbReference type="EMBL" id="KF356199">
    <property type="protein sequence ID" value="AGR48685.1"/>
    <property type="molecule type" value="Genomic_DNA"/>
</dbReference>